<feature type="domain" description="Type I restriction enzyme R protein N-terminal" evidence="1">
    <location>
        <begin position="23"/>
        <end position="125"/>
    </location>
</feature>
<dbReference type="Pfam" id="PF13588">
    <property type="entry name" value="HSDR_N_2"/>
    <property type="match status" value="1"/>
</dbReference>
<dbReference type="InterPro" id="IPR029464">
    <property type="entry name" value="HSDR_N"/>
</dbReference>
<dbReference type="EMBL" id="JAAEJV010000061">
    <property type="protein sequence ID" value="MBF5060004.1"/>
    <property type="molecule type" value="Genomic_DNA"/>
</dbReference>
<evidence type="ECO:0000313" key="3">
    <source>
        <dbReference type="Proteomes" id="UP001194714"/>
    </source>
</evidence>
<sequence length="136" mass="15644">MVSCPQRNQVFDPIRKKWVEATPEEIVRQKILNHLIGLGYPPHTIVVEKGLPEGAPRRRLDILCLESKTLRPLLLIECKSIPIQEKMLAQIAGYNSFVGAPLICLANEGEFMLQWEKDERVVEHLPTYQELVEWTT</sequence>
<gene>
    <name evidence="2" type="ORF">NEPTK9_001530</name>
</gene>
<organism evidence="2 3">
    <name type="scientific">Candidatus Neptunichlamydia vexilliferae</name>
    <dbReference type="NCBI Taxonomy" id="1651774"/>
    <lineage>
        <taxon>Bacteria</taxon>
        <taxon>Pseudomonadati</taxon>
        <taxon>Chlamydiota</taxon>
        <taxon>Chlamydiia</taxon>
        <taxon>Parachlamydiales</taxon>
        <taxon>Simkaniaceae</taxon>
        <taxon>Candidatus Neptunichlamydia</taxon>
    </lineage>
</organism>
<evidence type="ECO:0000313" key="2">
    <source>
        <dbReference type="EMBL" id="MBF5060004.1"/>
    </source>
</evidence>
<comment type="caution">
    <text evidence="2">The sequence shown here is derived from an EMBL/GenBank/DDBJ whole genome shotgun (WGS) entry which is preliminary data.</text>
</comment>
<name>A0ABS0B0T7_9BACT</name>
<keyword evidence="3" id="KW-1185">Reference proteome</keyword>
<reference evidence="2 3" key="1">
    <citation type="submission" date="2020-01" db="EMBL/GenBank/DDBJ databases">
        <title>Draft genome sequence of Cand. Neptunochlamydia vexilliferae K9.</title>
        <authorList>
            <person name="Schulz F."/>
            <person name="Koestlbacher S."/>
            <person name="Wascher F."/>
            <person name="Pizzetti I."/>
            <person name="Horn M."/>
        </authorList>
    </citation>
    <scope>NUCLEOTIDE SEQUENCE [LARGE SCALE GENOMIC DNA]</scope>
    <source>
        <strain evidence="2 3">K9</strain>
    </source>
</reference>
<accession>A0ABS0B0T7</accession>
<evidence type="ECO:0000259" key="1">
    <source>
        <dbReference type="Pfam" id="PF13588"/>
    </source>
</evidence>
<proteinExistence type="predicted"/>
<protein>
    <recommendedName>
        <fullName evidence="1">Type I restriction enzyme R protein N-terminal domain-containing protein</fullName>
    </recommendedName>
</protein>
<dbReference type="Proteomes" id="UP001194714">
    <property type="component" value="Unassembled WGS sequence"/>
</dbReference>